<proteinExistence type="predicted"/>
<organism evidence="1 2">
    <name type="scientific">Rhizobium mesoamericanum STM3625</name>
    <dbReference type="NCBI Taxonomy" id="1211777"/>
    <lineage>
        <taxon>Bacteria</taxon>
        <taxon>Pseudomonadati</taxon>
        <taxon>Pseudomonadota</taxon>
        <taxon>Alphaproteobacteria</taxon>
        <taxon>Hyphomicrobiales</taxon>
        <taxon>Rhizobiaceae</taxon>
        <taxon>Rhizobium/Agrobacterium group</taxon>
        <taxon>Rhizobium</taxon>
    </lineage>
</organism>
<protein>
    <submittedName>
        <fullName evidence="1">Uncharacterized protein</fullName>
    </submittedName>
</protein>
<gene>
    <name evidence="1" type="ORF">BN77_p10649</name>
</gene>
<dbReference type="HOGENOM" id="CLU_2603592_0_0_5"/>
<dbReference type="EMBL" id="CANI01000043">
    <property type="protein sequence ID" value="CCM79387.1"/>
    <property type="molecule type" value="Genomic_DNA"/>
</dbReference>
<sequence length="79" mass="9099">MPIPFGPSSQEFTNWLFYRELENDKNGPKNGAVHAQNIDAVSYTYLLELVGVGQRACLNRLFGLSYTTSFIDYRRFKTM</sequence>
<dbReference type="STRING" id="1211777.BN77_p10649"/>
<evidence type="ECO:0000313" key="1">
    <source>
        <dbReference type="EMBL" id="CCM79387.1"/>
    </source>
</evidence>
<comment type="caution">
    <text evidence="1">The sequence shown here is derived from an EMBL/GenBank/DDBJ whole genome shotgun (WGS) entry which is preliminary data.</text>
</comment>
<reference evidence="1 2" key="1">
    <citation type="journal article" date="2013" name="Genome Announc.">
        <title>Draft Genome Sequence of Rhizobium mesoamericanum STM3625, a Nitrogen-Fixing Symbiont of Mimosa pudica Isolated in French Guiana (South America).</title>
        <authorList>
            <person name="Moulin L."/>
            <person name="Mornico D."/>
            <person name="Melkonian R."/>
            <person name="Klonowska A."/>
        </authorList>
    </citation>
    <scope>NUCLEOTIDE SEQUENCE [LARGE SCALE GENOMIC DNA]</scope>
    <source>
        <strain evidence="1 2">STM3625</strain>
    </source>
</reference>
<name>K0Q4D4_9HYPH</name>
<accession>K0Q4D4</accession>
<evidence type="ECO:0000313" key="2">
    <source>
        <dbReference type="Proteomes" id="UP000009319"/>
    </source>
</evidence>
<keyword evidence="2" id="KW-1185">Reference proteome</keyword>
<dbReference type="AlphaFoldDB" id="K0Q4D4"/>
<dbReference type="Proteomes" id="UP000009319">
    <property type="component" value="Unassembled WGS sequence"/>
</dbReference>